<feature type="domain" description="DSBA-like thioredoxin" evidence="1">
    <location>
        <begin position="9"/>
        <end position="202"/>
    </location>
</feature>
<dbReference type="AlphaFoldDB" id="A0A4P9XSA0"/>
<gene>
    <name evidence="2" type="ORF">THASP1DRAFT_14837</name>
</gene>
<dbReference type="GO" id="GO:0005777">
    <property type="term" value="C:peroxisome"/>
    <property type="evidence" value="ECO:0007669"/>
    <property type="project" value="TreeGrafter"/>
</dbReference>
<dbReference type="InterPro" id="IPR051924">
    <property type="entry name" value="GST_Kappa/NadH"/>
</dbReference>
<sequence length="455" mass="51425">MQHQRMPRVEFCYDIACPWAYVASRRVEALAARTNAELVWKPVLLSALLESPAVPAASKGARLKQAVRDRDLKLAVERHAVPFRRHPRHPLRTEAALRLIWSVPESHRAVLSCAIFRAYWVENLDVDRVSVLLLVARSIGLKEVNEAMLQDPEARRQLHDATQTCIDRGAPGVPNFWIAGSDDGKGELYWGQDQLHFVEAQLLSFQYGGEWRAVPNLLSLQHRLRPGRPSQHATTLRFWFDFGSYWSFLGWQQVERILAEAGPKCLLEPKPLLLGPLFREISDGTSPIMGLPPRSQKYMWENGRTWQRWINITTGKNTSTIWPSNFPLRTVTALRVAILEPRTITPIFEAAWLKDVDIGDSEQLVKVLNAAGFDGAALLRDASINRNGCKEQLSQHYSEAISLGIFGAPTFQVNNGHIIFGQDRLDVVQDMLAGWRSSLIPLADGERPVHRIAFM</sequence>
<dbReference type="Pfam" id="PF01323">
    <property type="entry name" value="DSBA"/>
    <property type="match status" value="2"/>
</dbReference>
<name>A0A4P9XSA0_9FUNG</name>
<dbReference type="PANTHER" id="PTHR42943:SF2">
    <property type="entry name" value="GLUTATHIONE S-TRANSFERASE KAPPA 1"/>
    <property type="match status" value="1"/>
</dbReference>
<dbReference type="InterPro" id="IPR001853">
    <property type="entry name" value="DSBA-like_thioredoxin_dom"/>
</dbReference>
<dbReference type="OrthoDB" id="4664297at2759"/>
<accession>A0A4P9XSA0</accession>
<dbReference type="GO" id="GO:0004602">
    <property type="term" value="F:glutathione peroxidase activity"/>
    <property type="evidence" value="ECO:0007669"/>
    <property type="project" value="TreeGrafter"/>
</dbReference>
<dbReference type="STRING" id="78915.A0A4P9XSA0"/>
<evidence type="ECO:0000259" key="1">
    <source>
        <dbReference type="Pfam" id="PF01323"/>
    </source>
</evidence>
<dbReference type="Proteomes" id="UP000271241">
    <property type="component" value="Unassembled WGS sequence"/>
</dbReference>
<dbReference type="GO" id="GO:0006749">
    <property type="term" value="P:glutathione metabolic process"/>
    <property type="evidence" value="ECO:0007669"/>
    <property type="project" value="TreeGrafter"/>
</dbReference>
<dbReference type="Gene3D" id="3.40.30.10">
    <property type="entry name" value="Glutaredoxin"/>
    <property type="match status" value="2"/>
</dbReference>
<dbReference type="InterPro" id="IPR036249">
    <property type="entry name" value="Thioredoxin-like_sf"/>
</dbReference>
<evidence type="ECO:0000313" key="2">
    <source>
        <dbReference type="EMBL" id="RKP08997.1"/>
    </source>
</evidence>
<dbReference type="EMBL" id="KZ992551">
    <property type="protein sequence ID" value="RKP08997.1"/>
    <property type="molecule type" value="Genomic_DNA"/>
</dbReference>
<dbReference type="SUPFAM" id="SSF52833">
    <property type="entry name" value="Thioredoxin-like"/>
    <property type="match status" value="2"/>
</dbReference>
<reference evidence="3" key="1">
    <citation type="journal article" date="2018" name="Nat. Microbiol.">
        <title>Leveraging single-cell genomics to expand the fungal tree of life.</title>
        <authorList>
            <person name="Ahrendt S.R."/>
            <person name="Quandt C.A."/>
            <person name="Ciobanu D."/>
            <person name="Clum A."/>
            <person name="Salamov A."/>
            <person name="Andreopoulos B."/>
            <person name="Cheng J.F."/>
            <person name="Woyke T."/>
            <person name="Pelin A."/>
            <person name="Henrissat B."/>
            <person name="Reynolds N.K."/>
            <person name="Benny G.L."/>
            <person name="Smith M.E."/>
            <person name="James T.Y."/>
            <person name="Grigoriev I.V."/>
        </authorList>
    </citation>
    <scope>NUCLEOTIDE SEQUENCE [LARGE SCALE GENOMIC DNA]</scope>
    <source>
        <strain evidence="3">RSA 1356</strain>
    </source>
</reference>
<evidence type="ECO:0000313" key="3">
    <source>
        <dbReference type="Proteomes" id="UP000271241"/>
    </source>
</evidence>
<organism evidence="2 3">
    <name type="scientific">Thamnocephalis sphaerospora</name>
    <dbReference type="NCBI Taxonomy" id="78915"/>
    <lineage>
        <taxon>Eukaryota</taxon>
        <taxon>Fungi</taxon>
        <taxon>Fungi incertae sedis</taxon>
        <taxon>Zoopagomycota</taxon>
        <taxon>Zoopagomycotina</taxon>
        <taxon>Zoopagomycetes</taxon>
        <taxon>Zoopagales</taxon>
        <taxon>Sigmoideomycetaceae</taxon>
        <taxon>Thamnocephalis</taxon>
    </lineage>
</organism>
<dbReference type="PANTHER" id="PTHR42943">
    <property type="entry name" value="GLUTATHIONE S-TRANSFERASE KAPPA"/>
    <property type="match status" value="1"/>
</dbReference>
<proteinExistence type="predicted"/>
<keyword evidence="3" id="KW-1185">Reference proteome</keyword>
<protein>
    <submittedName>
        <fullName evidence="2">Thioredoxin-like protein</fullName>
    </submittedName>
</protein>
<feature type="domain" description="DSBA-like thioredoxin" evidence="1">
    <location>
        <begin position="235"/>
        <end position="432"/>
    </location>
</feature>
<dbReference type="GO" id="GO:0004364">
    <property type="term" value="F:glutathione transferase activity"/>
    <property type="evidence" value="ECO:0007669"/>
    <property type="project" value="TreeGrafter"/>
</dbReference>
<dbReference type="GO" id="GO:0005739">
    <property type="term" value="C:mitochondrion"/>
    <property type="evidence" value="ECO:0007669"/>
    <property type="project" value="TreeGrafter"/>
</dbReference>